<organism evidence="2 3">
    <name type="scientific">Labeo rohita</name>
    <name type="common">Indian major carp</name>
    <name type="synonym">Cyprinus rohita</name>
    <dbReference type="NCBI Taxonomy" id="84645"/>
    <lineage>
        <taxon>Eukaryota</taxon>
        <taxon>Metazoa</taxon>
        <taxon>Chordata</taxon>
        <taxon>Craniata</taxon>
        <taxon>Vertebrata</taxon>
        <taxon>Euteleostomi</taxon>
        <taxon>Actinopterygii</taxon>
        <taxon>Neopterygii</taxon>
        <taxon>Teleostei</taxon>
        <taxon>Ostariophysi</taxon>
        <taxon>Cypriniformes</taxon>
        <taxon>Cyprinidae</taxon>
        <taxon>Labeoninae</taxon>
        <taxon>Labeonini</taxon>
        <taxon>Labeo</taxon>
    </lineage>
</organism>
<reference evidence="2 3" key="1">
    <citation type="submission" date="2018-03" db="EMBL/GenBank/DDBJ databases">
        <title>Draft genome sequence of Rohu Carp (Labeo rohita).</title>
        <authorList>
            <person name="Das P."/>
            <person name="Kushwaha B."/>
            <person name="Joshi C.G."/>
            <person name="Kumar D."/>
            <person name="Nagpure N.S."/>
            <person name="Sahoo L."/>
            <person name="Das S.P."/>
            <person name="Bit A."/>
            <person name="Patnaik S."/>
            <person name="Meher P.K."/>
            <person name="Jayasankar P."/>
            <person name="Koringa P.G."/>
            <person name="Patel N.V."/>
            <person name="Hinsu A.T."/>
            <person name="Kumar R."/>
            <person name="Pandey M."/>
            <person name="Agarwal S."/>
            <person name="Srivastava S."/>
            <person name="Singh M."/>
            <person name="Iquebal M.A."/>
            <person name="Jaiswal S."/>
            <person name="Angadi U.B."/>
            <person name="Kumar N."/>
            <person name="Raza M."/>
            <person name="Shah T.M."/>
            <person name="Rai A."/>
            <person name="Jena J.K."/>
        </authorList>
    </citation>
    <scope>NUCLEOTIDE SEQUENCE [LARGE SCALE GENOMIC DNA]</scope>
    <source>
        <strain evidence="2">DASCIFA01</strain>
        <tissue evidence="2">Testis</tissue>
    </source>
</reference>
<gene>
    <name evidence="2" type="ORF">ROHU_003725</name>
</gene>
<evidence type="ECO:0000313" key="3">
    <source>
        <dbReference type="Proteomes" id="UP000290572"/>
    </source>
</evidence>
<sequence length="110" mass="11955">MYSPDKYQPRGGTPLSPPETGGIAPFRVRAEPRKEQPEVSPLIKHLYPQGKACPVPATRANSGLAEGGPFEDGLNQTAAFYVLENMTSRHILISSLDSFIIHTGADHKRA</sequence>
<keyword evidence="3" id="KW-1185">Reference proteome</keyword>
<dbReference type="EMBL" id="QBIY01011112">
    <property type="protein sequence ID" value="RXN35567.1"/>
    <property type="molecule type" value="Genomic_DNA"/>
</dbReference>
<evidence type="ECO:0000256" key="1">
    <source>
        <dbReference type="SAM" id="MobiDB-lite"/>
    </source>
</evidence>
<proteinExistence type="predicted"/>
<accession>A0A498NVT1</accession>
<name>A0A498NVT1_LABRO</name>
<feature type="region of interest" description="Disordered" evidence="1">
    <location>
        <begin position="1"/>
        <end position="39"/>
    </location>
</feature>
<dbReference type="AlphaFoldDB" id="A0A498NVT1"/>
<comment type="caution">
    <text evidence="2">The sequence shown here is derived from an EMBL/GenBank/DDBJ whole genome shotgun (WGS) entry which is preliminary data.</text>
</comment>
<feature type="compositionally biased region" description="Basic and acidic residues" evidence="1">
    <location>
        <begin position="28"/>
        <end position="37"/>
    </location>
</feature>
<evidence type="ECO:0000313" key="2">
    <source>
        <dbReference type="EMBL" id="RXN35567.1"/>
    </source>
</evidence>
<protein>
    <submittedName>
        <fullName evidence="2">Uncharacterized protein</fullName>
    </submittedName>
</protein>
<dbReference type="Proteomes" id="UP000290572">
    <property type="component" value="Unassembled WGS sequence"/>
</dbReference>